<dbReference type="GO" id="GO:0040011">
    <property type="term" value="P:locomotion"/>
    <property type="evidence" value="ECO:0007669"/>
    <property type="project" value="TreeGrafter"/>
</dbReference>
<evidence type="ECO:0000256" key="4">
    <source>
        <dbReference type="ARBA" id="ARBA00067845"/>
    </source>
</evidence>
<dbReference type="GO" id="GO:0030833">
    <property type="term" value="P:regulation of actin filament polymerization"/>
    <property type="evidence" value="ECO:0007669"/>
    <property type="project" value="UniProtKB-ARBA"/>
</dbReference>
<dbReference type="FunFam" id="2.130.10.10:FF:000167">
    <property type="entry name" value="Actin-interacting protein 1"/>
    <property type="match status" value="1"/>
</dbReference>
<dbReference type="GO" id="GO:0030864">
    <property type="term" value="C:cortical actin cytoskeleton"/>
    <property type="evidence" value="ECO:0007669"/>
    <property type="project" value="TreeGrafter"/>
</dbReference>
<evidence type="ECO:0000256" key="2">
    <source>
        <dbReference type="ARBA" id="ARBA00022737"/>
    </source>
</evidence>
<evidence type="ECO:0000313" key="6">
    <source>
        <dbReference type="Proteomes" id="UP000694845"/>
    </source>
</evidence>
<dbReference type="SMART" id="SM00320">
    <property type="entry name" value="WD40"/>
    <property type="match status" value="12"/>
</dbReference>
<feature type="repeat" description="WD" evidence="5">
    <location>
        <begin position="187"/>
        <end position="228"/>
    </location>
</feature>
<feature type="repeat" description="WD" evidence="5">
    <location>
        <begin position="56"/>
        <end position="97"/>
    </location>
</feature>
<keyword evidence="6" id="KW-1185">Reference proteome</keyword>
<comment type="similarity">
    <text evidence="3">Belongs to the WD repeat AIP1 family.</text>
</comment>
<dbReference type="AlphaFoldDB" id="A0A8B7YME3"/>
<evidence type="ECO:0000256" key="3">
    <source>
        <dbReference type="ARBA" id="ARBA00038366"/>
    </source>
</evidence>
<keyword evidence="1 5" id="KW-0853">WD repeat</keyword>
<dbReference type="Gene3D" id="2.130.10.10">
    <property type="entry name" value="YVTN repeat-like/Quinoprotein amine dehydrogenase"/>
    <property type="match status" value="2"/>
</dbReference>
<feature type="repeat" description="WD" evidence="5">
    <location>
        <begin position="523"/>
        <end position="558"/>
    </location>
</feature>
<dbReference type="PROSITE" id="PS50082">
    <property type="entry name" value="WD_REPEATS_2"/>
    <property type="match status" value="5"/>
</dbReference>
<reference evidence="7" key="1">
    <citation type="submission" date="2025-08" db="UniProtKB">
        <authorList>
            <consortium name="RefSeq"/>
        </authorList>
    </citation>
    <scope>IDENTIFICATION</scope>
</reference>
<dbReference type="GeneID" id="110981282"/>
<dbReference type="PANTHER" id="PTHR19856:SF0">
    <property type="entry name" value="WD REPEAT-CONTAINING PROTEIN 1"/>
    <property type="match status" value="1"/>
</dbReference>
<dbReference type="GO" id="GO:0051015">
    <property type="term" value="F:actin filament binding"/>
    <property type="evidence" value="ECO:0007669"/>
    <property type="project" value="TreeGrafter"/>
</dbReference>
<evidence type="ECO:0000313" key="7">
    <source>
        <dbReference type="RefSeq" id="XP_022094433.1"/>
    </source>
</evidence>
<evidence type="ECO:0000256" key="1">
    <source>
        <dbReference type="ARBA" id="ARBA00022574"/>
    </source>
</evidence>
<dbReference type="KEGG" id="aplc:110981282"/>
<dbReference type="OMA" id="FYQGPPF"/>
<name>A0A8B7YME3_ACAPL</name>
<dbReference type="CDD" id="cd00200">
    <property type="entry name" value="WD40"/>
    <property type="match status" value="2"/>
</dbReference>
<dbReference type="InterPro" id="IPR020472">
    <property type="entry name" value="WD40_PAC1"/>
</dbReference>
<gene>
    <name evidence="7" type="primary">LOC110981282</name>
</gene>
<dbReference type="GO" id="GO:0030834">
    <property type="term" value="P:regulation of actin filament depolymerization"/>
    <property type="evidence" value="ECO:0007669"/>
    <property type="project" value="UniProtKB-ARBA"/>
</dbReference>
<protein>
    <recommendedName>
        <fullName evidence="4">Actin-interacting protein 1</fullName>
    </recommendedName>
</protein>
<organism evidence="6 7">
    <name type="scientific">Acanthaster planci</name>
    <name type="common">Crown-of-thorns starfish</name>
    <dbReference type="NCBI Taxonomy" id="133434"/>
    <lineage>
        <taxon>Eukaryota</taxon>
        <taxon>Metazoa</taxon>
        <taxon>Echinodermata</taxon>
        <taxon>Eleutherozoa</taxon>
        <taxon>Asterozoa</taxon>
        <taxon>Asteroidea</taxon>
        <taxon>Valvatacea</taxon>
        <taxon>Valvatida</taxon>
        <taxon>Acanthasteridae</taxon>
        <taxon>Acanthaster</taxon>
    </lineage>
</organism>
<proteinExistence type="inferred from homology"/>
<feature type="repeat" description="WD" evidence="5">
    <location>
        <begin position="233"/>
        <end position="274"/>
    </location>
</feature>
<sequence length="599" mass="66195">MPLAYERKSVFASLPRTERARAFNLGGDPKGKNFLCTHDVNVFIRDIENPAICDIYCEHSAQTSVAKYAPSGFYIASGDVTGKLRIWDTTQKEHILKYEYQPISGKINDIAWSPDSKRIAVCGEGHEKFASVFLWDTGSTVGKIDASTKHCNAVDYRPTRPFRIVLASEDGATTFYEGPPFKYSKDLREHSKFVNTTRFSPDGNFFATGSSDQKVFMYTGKEGDLVVELKDGARAHVGGVYSVCFSPDSTRLLSASADKTVKMWDVETHQVITTFKLGDTIQDQQLSILWQGDYILSASLSGYINYLDKNNPDKPWRIVKGHNKNISTFALSSDASCIYSADIDCNVMCWNAETSECEATTGKSHTNMLMDMSTNGDTLVTVGMDDKIRFIDTIKKEFTDEVIGLDSQPQCVTSKGDLIVAGTLQDLCLFKAHNKVDSDAIRYEAKSAHLSPEGSYLAIGGSDSKIHIYDVAEEKLKEVDQLTTNEPVCALQFSPDGLHLAASSGKKVLLFKVQEFQPVENFWSGHSARINSLSWSPDSKRFASVGVDGSVGVWALDTLRGSNMILGAHPKTIITKVAWRDNTTIVSAGHDKCIKQWTV</sequence>
<dbReference type="Pfam" id="PF00400">
    <property type="entry name" value="WD40"/>
    <property type="match status" value="9"/>
</dbReference>
<dbReference type="PRINTS" id="PR00320">
    <property type="entry name" value="GPROTEINBRPT"/>
</dbReference>
<dbReference type="OrthoDB" id="2306at2759"/>
<dbReference type="InterPro" id="IPR015943">
    <property type="entry name" value="WD40/YVTN_repeat-like_dom_sf"/>
</dbReference>
<dbReference type="SUPFAM" id="SSF50978">
    <property type="entry name" value="WD40 repeat-like"/>
    <property type="match status" value="2"/>
</dbReference>
<dbReference type="PROSITE" id="PS50294">
    <property type="entry name" value="WD_REPEATS_REGION"/>
    <property type="match status" value="3"/>
</dbReference>
<keyword evidence="2" id="KW-0677">Repeat</keyword>
<dbReference type="InterPro" id="IPR036322">
    <property type="entry name" value="WD40_repeat_dom_sf"/>
</dbReference>
<dbReference type="CTD" id="9948"/>
<evidence type="ECO:0000256" key="5">
    <source>
        <dbReference type="PROSITE-ProRule" id="PRU00221"/>
    </source>
</evidence>
<dbReference type="GO" id="GO:0030042">
    <property type="term" value="P:actin filament depolymerization"/>
    <property type="evidence" value="ECO:0007669"/>
    <property type="project" value="TreeGrafter"/>
</dbReference>
<dbReference type="RefSeq" id="XP_022094433.1">
    <property type="nucleotide sequence ID" value="XM_022238741.1"/>
</dbReference>
<dbReference type="Proteomes" id="UP000694845">
    <property type="component" value="Unplaced"/>
</dbReference>
<dbReference type="PROSITE" id="PS00678">
    <property type="entry name" value="WD_REPEATS_1"/>
    <property type="match status" value="1"/>
</dbReference>
<dbReference type="InterPro" id="IPR001680">
    <property type="entry name" value="WD40_rpt"/>
</dbReference>
<feature type="repeat" description="WD" evidence="5">
    <location>
        <begin position="319"/>
        <end position="360"/>
    </location>
</feature>
<dbReference type="InterPro" id="IPR019775">
    <property type="entry name" value="WD40_repeat_CS"/>
</dbReference>
<dbReference type="FunFam" id="2.130.10.10:FF:000102">
    <property type="entry name" value="Actin-interacting protein 1"/>
    <property type="match status" value="1"/>
</dbReference>
<dbReference type="PANTHER" id="PTHR19856">
    <property type="entry name" value="WD-REPEATCONTAINING PROTEIN WDR1"/>
    <property type="match status" value="1"/>
</dbReference>
<accession>A0A8B7YME3</accession>